<sequence length="213" mass="25137">MSSIYKKTRLIREIFADIIGETRVKTFFSYYAIFKNDLLFGLYKNDKFYLRMPEHASENELISQLERLDDARFGIHNKNFYHLPQSILLNPEVYSHLVKTTLKEIALQKKLSSLKRRELIRALPNLNINIERILKRLGICSINDFMARGAYSIYVELIKSGIEADEAFLFKLYGAIHRQYIYTMTPEQKRKILKDANQALYEAGLRKRFKIDD</sequence>
<dbReference type="GO" id="GO:0030420">
    <property type="term" value="P:establishment of competence for transformation"/>
    <property type="evidence" value="ECO:0007669"/>
    <property type="project" value="InterPro"/>
</dbReference>
<dbReference type="Gene3D" id="3.30.1460.30">
    <property type="entry name" value="YgaC/TfoX-N like chaperone"/>
    <property type="match status" value="1"/>
</dbReference>
<dbReference type="Pfam" id="PF04994">
    <property type="entry name" value="TfoX_C"/>
    <property type="match status" value="1"/>
</dbReference>
<dbReference type="PIRSF" id="PIRSF028788">
    <property type="entry name" value="TfoX_Sxy"/>
    <property type="match status" value="1"/>
</dbReference>
<gene>
    <name evidence="3" type="ORF">EIM44_01300</name>
</gene>
<dbReference type="STRING" id="1263831.F543_21480"/>
<dbReference type="EMBL" id="RRUC01000005">
    <property type="protein sequence ID" value="RRN05814.1"/>
    <property type="molecule type" value="Genomic_DNA"/>
</dbReference>
<comment type="caution">
    <text evidence="3">The sequence shown here is derived from an EMBL/GenBank/DDBJ whole genome shotgun (WGS) entry which is preliminary data.</text>
</comment>
<name>A0A426FKP9_BIBTR</name>
<protein>
    <submittedName>
        <fullName evidence="3">DNA transformation protein</fullName>
    </submittedName>
</protein>
<evidence type="ECO:0000313" key="4">
    <source>
        <dbReference type="Proteomes" id="UP000276010"/>
    </source>
</evidence>
<dbReference type="SUPFAM" id="SSF159894">
    <property type="entry name" value="YgaC/TfoX-N like"/>
    <property type="match status" value="1"/>
</dbReference>
<dbReference type="Pfam" id="PF04993">
    <property type="entry name" value="TfoX_N"/>
    <property type="match status" value="1"/>
</dbReference>
<dbReference type="Proteomes" id="UP000276010">
    <property type="component" value="Unassembled WGS sequence"/>
</dbReference>
<accession>A0A426FKP9</accession>
<dbReference type="InterPro" id="IPR026256">
    <property type="entry name" value="TfoX-like_gammaprotbact"/>
</dbReference>
<dbReference type="InterPro" id="IPR007076">
    <property type="entry name" value="TfoX_N"/>
</dbReference>
<organism evidence="3 4">
    <name type="scientific">Bibersteinia trehalosi</name>
    <name type="common">Pasteurella trehalosi</name>
    <dbReference type="NCBI Taxonomy" id="47735"/>
    <lineage>
        <taxon>Bacteria</taxon>
        <taxon>Pseudomonadati</taxon>
        <taxon>Pseudomonadota</taxon>
        <taxon>Gammaproteobacteria</taxon>
        <taxon>Pasteurellales</taxon>
        <taxon>Pasteurellaceae</taxon>
        <taxon>Bibersteinia</taxon>
    </lineage>
</organism>
<evidence type="ECO:0000259" key="2">
    <source>
        <dbReference type="Pfam" id="PF04994"/>
    </source>
</evidence>
<evidence type="ECO:0000259" key="1">
    <source>
        <dbReference type="Pfam" id="PF04993"/>
    </source>
</evidence>
<reference evidence="3 4" key="1">
    <citation type="submission" date="2018-11" db="EMBL/GenBank/DDBJ databases">
        <title>Whole genome sequence of Bibersteinia trehalosi strain OADDL-BT1 an multidrug resistant pathogen isolate.</title>
        <authorList>
            <person name="Couger M."/>
            <person name="Ramachandran A."/>
        </authorList>
    </citation>
    <scope>NUCLEOTIDE SEQUENCE [LARGE SCALE GENOMIC DNA]</scope>
    <source>
        <strain evidence="3 4">OADDL-BT1</strain>
    </source>
</reference>
<proteinExistence type="predicted"/>
<dbReference type="AlphaFoldDB" id="A0A426FKP9"/>
<dbReference type="PANTHER" id="PTHR36121">
    <property type="entry name" value="PROTEIN SXY"/>
    <property type="match status" value="1"/>
</dbReference>
<dbReference type="InterPro" id="IPR047525">
    <property type="entry name" value="TfoX-like"/>
</dbReference>
<dbReference type="InterPro" id="IPR007077">
    <property type="entry name" value="TfoX_C"/>
</dbReference>
<dbReference type="PANTHER" id="PTHR36121:SF1">
    <property type="entry name" value="PROTEIN SXY"/>
    <property type="match status" value="1"/>
</dbReference>
<evidence type="ECO:0000313" key="3">
    <source>
        <dbReference type="EMBL" id="RRN05814.1"/>
    </source>
</evidence>
<dbReference type="RefSeq" id="WP_125134373.1">
    <property type="nucleotide sequence ID" value="NZ_RRUC01000005.1"/>
</dbReference>
<feature type="domain" description="TfoX N-terminal" evidence="1">
    <location>
        <begin position="14"/>
        <end position="104"/>
    </location>
</feature>
<feature type="domain" description="TfoX C-terminal" evidence="2">
    <location>
        <begin position="120"/>
        <end position="194"/>
    </location>
</feature>
<dbReference type="Gene3D" id="1.10.150.20">
    <property type="entry name" value="5' to 3' exonuclease, C-terminal subdomain"/>
    <property type="match status" value="1"/>
</dbReference>